<dbReference type="EMBL" id="JAEKNQ010000057">
    <property type="protein sequence ID" value="MBJ7604349.1"/>
    <property type="molecule type" value="Genomic_DNA"/>
</dbReference>
<dbReference type="Pfam" id="PF10094">
    <property type="entry name" value="DUF2332"/>
    <property type="match status" value="1"/>
</dbReference>
<protein>
    <submittedName>
        <fullName evidence="1">DUF2332 domain-containing protein</fullName>
    </submittedName>
</protein>
<organism evidence="1 2">
    <name type="scientific">Candidatus Dormiibacter inghamiae</name>
    <dbReference type="NCBI Taxonomy" id="3127013"/>
    <lineage>
        <taxon>Bacteria</taxon>
        <taxon>Bacillati</taxon>
        <taxon>Candidatus Dormiibacterota</taxon>
        <taxon>Candidatus Dormibacteria</taxon>
        <taxon>Candidatus Dormibacterales</taxon>
        <taxon>Candidatus Dormibacteraceae</taxon>
        <taxon>Candidatus Dormiibacter</taxon>
    </lineage>
</organism>
<gene>
    <name evidence="1" type="ORF">JF888_14370</name>
</gene>
<comment type="caution">
    <text evidence="1">The sequence shown here is derived from an EMBL/GenBank/DDBJ whole genome shotgun (WGS) entry which is preliminary data.</text>
</comment>
<name>A0A934KF10_9BACT</name>
<accession>A0A934KF10</accession>
<proteinExistence type="predicted"/>
<dbReference type="Proteomes" id="UP000620075">
    <property type="component" value="Unassembled WGS sequence"/>
</dbReference>
<sequence length="338" mass="36745">MASAFEQQAKACATLGSPLYGHLLRCAAAEIEGGGWLSELLRPHAEAPVENALALRLLAPIHRWVLRGELPDLAQHYRSAGGTLPPRGAWPKFAAACADRLLELDEELALGCQTNEVGRSAPLAIGFLHVAGKTGLPLRLLELGASAGLNLRWDKYWEARWFLAVLEAGVRRVPVPAIVERRGCDVSPLDLADENAVQRLRSFVWPDRIDRLASLDSALDLAASIRVEIDRADAPAWLPPQLERSAEGVATIVFHSVLWQYVSAGSRPQIETTLEEAGERASDAAPVAYLRFEPVVPGARFQLRLTSWPGGREELLATADPHGRSVLRVDVPGLGARE</sequence>
<evidence type="ECO:0000313" key="1">
    <source>
        <dbReference type="EMBL" id="MBJ7604349.1"/>
    </source>
</evidence>
<evidence type="ECO:0000313" key="2">
    <source>
        <dbReference type="Proteomes" id="UP000620075"/>
    </source>
</evidence>
<dbReference type="InterPro" id="IPR011200">
    <property type="entry name" value="UCP012608"/>
</dbReference>
<dbReference type="AlphaFoldDB" id="A0A934KF10"/>
<reference evidence="1 2" key="1">
    <citation type="submission" date="2020-10" db="EMBL/GenBank/DDBJ databases">
        <title>Ca. Dormibacterota MAGs.</title>
        <authorList>
            <person name="Montgomery K."/>
        </authorList>
    </citation>
    <scope>NUCLEOTIDE SEQUENCE [LARGE SCALE GENOMIC DNA]</scope>
    <source>
        <strain evidence="1">SC8811_S16_3</strain>
    </source>
</reference>